<evidence type="ECO:0000313" key="6">
    <source>
        <dbReference type="EMBL" id="SCD19392.1"/>
    </source>
</evidence>
<evidence type="ECO:0000256" key="2">
    <source>
        <dbReference type="ARBA" id="ARBA00022723"/>
    </source>
</evidence>
<dbReference type="SMART" id="SM00849">
    <property type="entry name" value="Lactamase_B"/>
    <property type="match status" value="1"/>
</dbReference>
<protein>
    <submittedName>
        <fullName evidence="6">Metallo-beta-lactamase superfamily</fullName>
    </submittedName>
</protein>
<dbReference type="InterPro" id="IPR001279">
    <property type="entry name" value="Metallo-B-lactamas"/>
</dbReference>
<dbReference type="EMBL" id="LT605205">
    <property type="protein sequence ID" value="SCD19392.1"/>
    <property type="molecule type" value="Genomic_DNA"/>
</dbReference>
<dbReference type="InterPro" id="IPR051453">
    <property type="entry name" value="MBL_Glyoxalase_II"/>
</dbReference>
<organism evidence="6 7">
    <name type="scientific">Proteiniphilum saccharofermentans</name>
    <dbReference type="NCBI Taxonomy" id="1642647"/>
    <lineage>
        <taxon>Bacteria</taxon>
        <taxon>Pseudomonadati</taxon>
        <taxon>Bacteroidota</taxon>
        <taxon>Bacteroidia</taxon>
        <taxon>Bacteroidales</taxon>
        <taxon>Dysgonomonadaceae</taxon>
        <taxon>Proteiniphilum</taxon>
    </lineage>
</organism>
<comment type="cofactor">
    <cofactor evidence="1">
        <name>Zn(2+)</name>
        <dbReference type="ChEBI" id="CHEBI:29105"/>
    </cofactor>
</comment>
<dbReference type="KEGG" id="psac:PSM36_0562"/>
<dbReference type="SUPFAM" id="SSF56281">
    <property type="entry name" value="Metallo-hydrolase/oxidoreductase"/>
    <property type="match status" value="1"/>
</dbReference>
<keyword evidence="4" id="KW-0862">Zinc</keyword>
<keyword evidence="7" id="KW-1185">Reference proteome</keyword>
<dbReference type="CDD" id="cd06262">
    <property type="entry name" value="metallo-hydrolase-like_MBL-fold"/>
    <property type="match status" value="1"/>
</dbReference>
<dbReference type="RefSeq" id="WP_161947545.1">
    <property type="nucleotide sequence ID" value="NZ_LT605205.1"/>
</dbReference>
<dbReference type="Gene3D" id="3.60.15.10">
    <property type="entry name" value="Ribonuclease Z/Hydroxyacylglutathione hydrolase-like"/>
    <property type="match status" value="1"/>
</dbReference>
<evidence type="ECO:0000313" key="7">
    <source>
        <dbReference type="Proteomes" id="UP000187464"/>
    </source>
</evidence>
<gene>
    <name evidence="6" type="ORF">PSM36_0562</name>
</gene>
<dbReference type="PANTHER" id="PTHR46233">
    <property type="entry name" value="HYDROXYACYLGLUTATHIONE HYDROLASE GLOC"/>
    <property type="match status" value="1"/>
</dbReference>
<dbReference type="STRING" id="1642647.PSM36_0562"/>
<keyword evidence="3" id="KW-0378">Hydrolase</keyword>
<dbReference type="Proteomes" id="UP000187464">
    <property type="component" value="Chromosome I"/>
</dbReference>
<dbReference type="GO" id="GO:0016787">
    <property type="term" value="F:hydrolase activity"/>
    <property type="evidence" value="ECO:0007669"/>
    <property type="project" value="UniProtKB-KW"/>
</dbReference>
<name>A0A1R3T010_9BACT</name>
<sequence length="216" mass="24570">MELFVHSFVFNNKKENSYLLWNRAGECLLVDPGCSTPYEQELLTGFLSRNNLYPKRLLLTHGHFDHVAGVPFLIQEYGCECWMHSAEEKELQLSRTLAPMYEFETVEEFQVDHHYDDSTQLSFGGICLRVIHIPGHTDGSVCLFVPGGPYLFAGDALVKGSLGFVNNSYGEVLAHLQKKIYPLPDETIILYGHGPSSTLAEEKQTNPFFHRMNRKK</sequence>
<dbReference type="Pfam" id="PF00753">
    <property type="entry name" value="Lactamase_B"/>
    <property type="match status" value="1"/>
</dbReference>
<reference evidence="6 7" key="1">
    <citation type="submission" date="2016-08" db="EMBL/GenBank/DDBJ databases">
        <authorList>
            <person name="Seilhamer J.J."/>
        </authorList>
    </citation>
    <scope>NUCLEOTIDE SEQUENCE [LARGE SCALE GENOMIC DNA]</scope>
    <source>
        <strain evidence="6">M3/6</strain>
    </source>
</reference>
<dbReference type="PANTHER" id="PTHR46233:SF3">
    <property type="entry name" value="HYDROXYACYLGLUTATHIONE HYDROLASE GLOC"/>
    <property type="match status" value="1"/>
</dbReference>
<evidence type="ECO:0000256" key="4">
    <source>
        <dbReference type="ARBA" id="ARBA00022833"/>
    </source>
</evidence>
<dbReference type="AlphaFoldDB" id="A0A1R3T010"/>
<dbReference type="GO" id="GO:0046872">
    <property type="term" value="F:metal ion binding"/>
    <property type="evidence" value="ECO:0007669"/>
    <property type="project" value="UniProtKB-KW"/>
</dbReference>
<accession>A0A1R3T010</accession>
<feature type="domain" description="Metallo-beta-lactamase" evidence="5">
    <location>
        <begin position="14"/>
        <end position="193"/>
    </location>
</feature>
<dbReference type="InterPro" id="IPR036866">
    <property type="entry name" value="RibonucZ/Hydroxyglut_hydro"/>
</dbReference>
<proteinExistence type="predicted"/>
<evidence type="ECO:0000256" key="3">
    <source>
        <dbReference type="ARBA" id="ARBA00022801"/>
    </source>
</evidence>
<keyword evidence="2" id="KW-0479">Metal-binding</keyword>
<evidence type="ECO:0000256" key="1">
    <source>
        <dbReference type="ARBA" id="ARBA00001947"/>
    </source>
</evidence>
<evidence type="ECO:0000259" key="5">
    <source>
        <dbReference type="SMART" id="SM00849"/>
    </source>
</evidence>